<keyword evidence="3" id="KW-1185">Reference proteome</keyword>
<accession>A0AAW6T427</accession>
<sequence length="70" mass="7304">MSLITAVLAASEGGHELAPLIAPAPVIAGVMAVLFIAGAAVTFSYRDVTNRLGYHRKAAEARVEKPADEQ</sequence>
<evidence type="ECO:0000256" key="1">
    <source>
        <dbReference type="SAM" id="Phobius"/>
    </source>
</evidence>
<name>A0AAW6T427_9MICO</name>
<protein>
    <submittedName>
        <fullName evidence="2">Uncharacterized protein</fullName>
    </submittedName>
</protein>
<dbReference type="Proteomes" id="UP001321506">
    <property type="component" value="Unassembled WGS sequence"/>
</dbReference>
<dbReference type="AlphaFoldDB" id="A0AAW6T427"/>
<dbReference type="EMBL" id="JASATX010000001">
    <property type="protein sequence ID" value="MDI2097831.1"/>
    <property type="molecule type" value="Genomic_DNA"/>
</dbReference>
<keyword evidence="1" id="KW-1133">Transmembrane helix</keyword>
<feature type="transmembrane region" description="Helical" evidence="1">
    <location>
        <begin position="20"/>
        <end position="45"/>
    </location>
</feature>
<organism evidence="2 3">
    <name type="scientific">Ruicaihuangia caeni</name>
    <dbReference type="NCBI Taxonomy" id="3042517"/>
    <lineage>
        <taxon>Bacteria</taxon>
        <taxon>Bacillati</taxon>
        <taxon>Actinomycetota</taxon>
        <taxon>Actinomycetes</taxon>
        <taxon>Micrococcales</taxon>
        <taxon>Microbacteriaceae</taxon>
        <taxon>Ruicaihuangia</taxon>
    </lineage>
</organism>
<proteinExistence type="predicted"/>
<keyword evidence="1" id="KW-0472">Membrane</keyword>
<gene>
    <name evidence="2" type="ORF">QF206_02465</name>
</gene>
<keyword evidence="1" id="KW-0812">Transmembrane</keyword>
<evidence type="ECO:0000313" key="2">
    <source>
        <dbReference type="EMBL" id="MDI2097831.1"/>
    </source>
</evidence>
<dbReference type="RefSeq" id="WP_281487610.1">
    <property type="nucleotide sequence ID" value="NZ_CP159582.1"/>
</dbReference>
<reference evidence="2 3" key="1">
    <citation type="submission" date="2023-04" db="EMBL/GenBank/DDBJ databases">
        <title>Klugiella caeni sp. nov. isolated from the sludge of biochemical tank.</title>
        <authorList>
            <person name="Geng K."/>
        </authorList>
    </citation>
    <scope>NUCLEOTIDE SEQUENCE [LARGE SCALE GENOMIC DNA]</scope>
    <source>
        <strain evidence="2 3">YN-L-19</strain>
    </source>
</reference>
<comment type="caution">
    <text evidence="2">The sequence shown here is derived from an EMBL/GenBank/DDBJ whole genome shotgun (WGS) entry which is preliminary data.</text>
</comment>
<evidence type="ECO:0000313" key="3">
    <source>
        <dbReference type="Proteomes" id="UP001321506"/>
    </source>
</evidence>